<organism evidence="2 3">
    <name type="scientific">Trichonephila inaurata madagascariensis</name>
    <dbReference type="NCBI Taxonomy" id="2747483"/>
    <lineage>
        <taxon>Eukaryota</taxon>
        <taxon>Metazoa</taxon>
        <taxon>Ecdysozoa</taxon>
        <taxon>Arthropoda</taxon>
        <taxon>Chelicerata</taxon>
        <taxon>Arachnida</taxon>
        <taxon>Araneae</taxon>
        <taxon>Araneomorphae</taxon>
        <taxon>Entelegynae</taxon>
        <taxon>Araneoidea</taxon>
        <taxon>Nephilidae</taxon>
        <taxon>Trichonephila</taxon>
        <taxon>Trichonephila inaurata</taxon>
    </lineage>
</organism>
<comment type="caution">
    <text evidence="2">The sequence shown here is derived from an EMBL/GenBank/DDBJ whole genome shotgun (WGS) entry which is preliminary data.</text>
</comment>
<evidence type="ECO:0000313" key="2">
    <source>
        <dbReference type="EMBL" id="GFY46832.1"/>
    </source>
</evidence>
<feature type="region of interest" description="Disordered" evidence="1">
    <location>
        <begin position="38"/>
        <end position="57"/>
    </location>
</feature>
<evidence type="ECO:0000256" key="1">
    <source>
        <dbReference type="SAM" id="MobiDB-lite"/>
    </source>
</evidence>
<dbReference type="Proteomes" id="UP000886998">
    <property type="component" value="Unassembled WGS sequence"/>
</dbReference>
<dbReference type="AlphaFoldDB" id="A0A8X7BY20"/>
<proteinExistence type="predicted"/>
<dbReference type="EMBL" id="BMAV01005637">
    <property type="protein sequence ID" value="GFY46832.1"/>
    <property type="molecule type" value="Genomic_DNA"/>
</dbReference>
<name>A0A8X7BY20_9ARAC</name>
<reference evidence="2" key="1">
    <citation type="submission" date="2020-08" db="EMBL/GenBank/DDBJ databases">
        <title>Multicomponent nature underlies the extraordinary mechanical properties of spider dragline silk.</title>
        <authorList>
            <person name="Kono N."/>
            <person name="Nakamura H."/>
            <person name="Mori M."/>
            <person name="Yoshida Y."/>
            <person name="Ohtoshi R."/>
            <person name="Malay A.D."/>
            <person name="Moran D.A.P."/>
            <person name="Tomita M."/>
            <person name="Numata K."/>
            <person name="Arakawa K."/>
        </authorList>
    </citation>
    <scope>NUCLEOTIDE SEQUENCE</scope>
</reference>
<accession>A0A8X7BY20</accession>
<sequence>MYVKKICFIVVTTGLYVAENQQGVCFFFDPIVRKRKKNKIHEGKPEEKDRWSGREQSRTSLEKLGERHIHLTAKWDKELQLVKRVVVLERDVTLS</sequence>
<protein>
    <submittedName>
        <fullName evidence="2">Uncharacterized protein</fullName>
    </submittedName>
</protein>
<evidence type="ECO:0000313" key="3">
    <source>
        <dbReference type="Proteomes" id="UP000886998"/>
    </source>
</evidence>
<feature type="compositionally biased region" description="Basic and acidic residues" evidence="1">
    <location>
        <begin position="40"/>
        <end position="57"/>
    </location>
</feature>
<gene>
    <name evidence="2" type="ORF">TNIN_43061</name>
</gene>
<keyword evidence="3" id="KW-1185">Reference proteome</keyword>